<evidence type="ECO:0000256" key="17">
    <source>
        <dbReference type="PIRNR" id="PIRNR017632"/>
    </source>
</evidence>
<evidence type="ECO:0000256" key="5">
    <source>
        <dbReference type="ARBA" id="ARBA00005730"/>
    </source>
</evidence>
<comment type="similarity">
    <text evidence="5 17">Belongs to the acid ceramidase family.</text>
</comment>
<keyword evidence="12" id="KW-1015">Disulfide bond</keyword>
<dbReference type="GO" id="GO:0017064">
    <property type="term" value="F:fatty acid amide hydrolase activity"/>
    <property type="evidence" value="ECO:0007669"/>
    <property type="project" value="InterPro"/>
</dbReference>
<evidence type="ECO:0000259" key="21">
    <source>
        <dbReference type="Pfam" id="PF15508"/>
    </source>
</evidence>
<name>A0A8B6D4D9_MYTGA</name>
<keyword evidence="8 19" id="KW-0732">Signal</keyword>
<dbReference type="EMBL" id="UYJE01002743">
    <property type="protein sequence ID" value="VDI13276.1"/>
    <property type="molecule type" value="Genomic_DNA"/>
</dbReference>
<comment type="pathway">
    <text evidence="4">Sphingolipid metabolism.</text>
</comment>
<evidence type="ECO:0000256" key="7">
    <source>
        <dbReference type="ARBA" id="ARBA00022525"/>
    </source>
</evidence>
<evidence type="ECO:0000313" key="23">
    <source>
        <dbReference type="Proteomes" id="UP000596742"/>
    </source>
</evidence>
<evidence type="ECO:0000259" key="20">
    <source>
        <dbReference type="Pfam" id="PF02275"/>
    </source>
</evidence>
<dbReference type="Pfam" id="PF02275">
    <property type="entry name" value="CBAH"/>
    <property type="match status" value="1"/>
</dbReference>
<dbReference type="GO" id="GO:0005576">
    <property type="term" value="C:extracellular region"/>
    <property type="evidence" value="ECO:0007669"/>
    <property type="project" value="UniProtKB-SubCell"/>
</dbReference>
<dbReference type="CDD" id="cd01903">
    <property type="entry name" value="Ntn_AC_NAAA"/>
    <property type="match status" value="1"/>
</dbReference>
<accession>A0A8B6D4D9</accession>
<sequence length="397" mass="44730">MTNLCLKMNQAAIIPVLMVIVFVQGQVPPFKETCVTNAYPPSEKSHLVPTYVLNLDLPPTQRWQNLAKDKGSQIKTLLKKFIEFAEDFGNGTVNTIINYLNKQGDSMDTTLPQPYADEMRGIATASGLGLGEVIIYNLFYEVFTVCTSIVAEDNAGKLFHARNLDFGLFLGWDIKNHTWEITEALRPMILNVDYQKGGKTVFKAVHYAGYIGILTAIKPGVFTLSMNERFDLNGGFIGIIEWILGLRSGQWMGFLTRDTLLYSNSYEEAKKNLTMTQMLAPAYFIVGGNSTGQGCVITRDRNKAVDVWNMADAGKWYILETNYDHWKSPLFIDDRRTPANRCMQNMTQNNVGWPGIFNVLSSKPVLNKLTTYTALMQVDAGTLETWLQYCPDPCWPF</sequence>
<protein>
    <recommendedName>
        <fullName evidence="15">Acid ceramidase</fullName>
        <ecNumber evidence="6">3.5.1.23</ecNumber>
    </recommendedName>
</protein>
<feature type="domain" description="Choloylglycine hydrolase/NAAA C-terminal" evidence="20">
    <location>
        <begin position="146"/>
        <end position="382"/>
    </location>
</feature>
<dbReference type="PIRSF" id="PIRSF017632">
    <property type="entry name" value="Acid_ceramidase-like"/>
    <property type="match status" value="1"/>
</dbReference>
<dbReference type="GO" id="GO:0006665">
    <property type="term" value="P:sphingolipid metabolic process"/>
    <property type="evidence" value="ECO:0007669"/>
    <property type="project" value="UniProtKB-KW"/>
</dbReference>
<dbReference type="Proteomes" id="UP000596742">
    <property type="component" value="Unassembled WGS sequence"/>
</dbReference>
<evidence type="ECO:0000256" key="19">
    <source>
        <dbReference type="SAM" id="SignalP"/>
    </source>
</evidence>
<gene>
    <name evidence="22" type="ORF">MGAL_10B085643</name>
</gene>
<dbReference type="EC" id="3.5.1.23" evidence="6"/>
<evidence type="ECO:0000256" key="14">
    <source>
        <dbReference type="ARBA" id="ARBA00023228"/>
    </source>
</evidence>
<evidence type="ECO:0000313" key="22">
    <source>
        <dbReference type="EMBL" id="VDI13276.1"/>
    </source>
</evidence>
<evidence type="ECO:0000256" key="8">
    <source>
        <dbReference type="ARBA" id="ARBA00022729"/>
    </source>
</evidence>
<dbReference type="InterPro" id="IPR016699">
    <property type="entry name" value="Acid_ceramidase-like"/>
</dbReference>
<keyword evidence="7" id="KW-0964">Secreted</keyword>
<comment type="caution">
    <text evidence="22">The sequence shown here is derived from an EMBL/GenBank/DDBJ whole genome shotgun (WGS) entry which is preliminary data.</text>
</comment>
<dbReference type="PANTHER" id="PTHR28583:SF1">
    <property type="entry name" value="ACID CERAMIDASE"/>
    <property type="match status" value="1"/>
</dbReference>
<evidence type="ECO:0000256" key="11">
    <source>
        <dbReference type="ARBA" id="ARBA00023098"/>
    </source>
</evidence>
<evidence type="ECO:0000256" key="15">
    <source>
        <dbReference type="ARBA" id="ARBA00040588"/>
    </source>
</evidence>
<evidence type="ECO:0000256" key="1">
    <source>
        <dbReference type="ARBA" id="ARBA00004371"/>
    </source>
</evidence>
<feature type="chain" id="PRO_5033039253" description="Acid ceramidase" evidence="19">
    <location>
        <begin position="26"/>
        <end position="397"/>
    </location>
</feature>
<dbReference type="InterPro" id="IPR029130">
    <property type="entry name" value="Acid_ceramidase_N"/>
</dbReference>
<dbReference type="GO" id="GO:0017040">
    <property type="term" value="F:N-acylsphingosine amidohydrolase activity"/>
    <property type="evidence" value="ECO:0007669"/>
    <property type="project" value="UniProtKB-EC"/>
</dbReference>
<dbReference type="GO" id="GO:0006631">
    <property type="term" value="P:fatty acid metabolic process"/>
    <property type="evidence" value="ECO:0007669"/>
    <property type="project" value="InterPro"/>
</dbReference>
<keyword evidence="9 17" id="KW-0378">Hydrolase</keyword>
<evidence type="ECO:0000256" key="3">
    <source>
        <dbReference type="ARBA" id="ARBA00004760"/>
    </source>
</evidence>
<dbReference type="OrthoDB" id="5273684at2759"/>
<comment type="catalytic activity">
    <reaction evidence="16">
        <text>an N-acylsphing-4-enine + H2O = sphing-4-enine + a fatty acid</text>
        <dbReference type="Rhea" id="RHEA:20856"/>
        <dbReference type="ChEBI" id="CHEBI:15377"/>
        <dbReference type="ChEBI" id="CHEBI:28868"/>
        <dbReference type="ChEBI" id="CHEBI:52639"/>
        <dbReference type="ChEBI" id="CHEBI:57756"/>
        <dbReference type="EC" id="3.5.1.23"/>
    </reaction>
</comment>
<evidence type="ECO:0000256" key="4">
    <source>
        <dbReference type="ARBA" id="ARBA00004991"/>
    </source>
</evidence>
<feature type="signal peptide" evidence="19">
    <location>
        <begin position="1"/>
        <end position="25"/>
    </location>
</feature>
<dbReference type="PANTHER" id="PTHR28583">
    <property type="entry name" value="ACID AMIDASE"/>
    <property type="match status" value="1"/>
</dbReference>
<proteinExistence type="inferred from homology"/>
<feature type="active site" description="Nucleophile" evidence="18">
    <location>
        <position position="146"/>
    </location>
</feature>
<evidence type="ECO:0000256" key="12">
    <source>
        <dbReference type="ARBA" id="ARBA00023157"/>
    </source>
</evidence>
<organism evidence="22 23">
    <name type="scientific">Mytilus galloprovincialis</name>
    <name type="common">Mediterranean mussel</name>
    <dbReference type="NCBI Taxonomy" id="29158"/>
    <lineage>
        <taxon>Eukaryota</taxon>
        <taxon>Metazoa</taxon>
        <taxon>Spiralia</taxon>
        <taxon>Lophotrochozoa</taxon>
        <taxon>Mollusca</taxon>
        <taxon>Bivalvia</taxon>
        <taxon>Autobranchia</taxon>
        <taxon>Pteriomorphia</taxon>
        <taxon>Mytilida</taxon>
        <taxon>Mytiloidea</taxon>
        <taxon>Mytilidae</taxon>
        <taxon>Mytilinae</taxon>
        <taxon>Mytilus</taxon>
    </lineage>
</organism>
<evidence type="ECO:0000256" key="2">
    <source>
        <dbReference type="ARBA" id="ARBA00004613"/>
    </source>
</evidence>
<dbReference type="GO" id="GO:0016020">
    <property type="term" value="C:membrane"/>
    <property type="evidence" value="ECO:0007669"/>
    <property type="project" value="GOC"/>
</dbReference>
<dbReference type="GO" id="GO:0005764">
    <property type="term" value="C:lysosome"/>
    <property type="evidence" value="ECO:0007669"/>
    <property type="project" value="UniProtKB-SubCell"/>
</dbReference>
<keyword evidence="11 17" id="KW-0443">Lipid metabolism</keyword>
<evidence type="ECO:0000256" key="9">
    <source>
        <dbReference type="ARBA" id="ARBA00022801"/>
    </source>
</evidence>
<evidence type="ECO:0000256" key="18">
    <source>
        <dbReference type="PIRSR" id="PIRSR017632-1"/>
    </source>
</evidence>
<keyword evidence="14" id="KW-0458">Lysosome</keyword>
<dbReference type="FunFam" id="3.60.60.10:FF:000002">
    <property type="entry name" value="N-acylsphingosine amidohydrolase 1"/>
    <property type="match status" value="1"/>
</dbReference>
<dbReference type="Pfam" id="PF15508">
    <property type="entry name" value="NAAA-beta"/>
    <property type="match status" value="1"/>
</dbReference>
<keyword evidence="23" id="KW-1185">Reference proteome</keyword>
<dbReference type="InterPro" id="IPR029132">
    <property type="entry name" value="CBAH/NAAA_C"/>
</dbReference>
<comment type="pathway">
    <text evidence="3">Lipid metabolism; sphingolipid metabolism.</text>
</comment>
<keyword evidence="13" id="KW-0325">Glycoprotein</keyword>
<evidence type="ECO:0000256" key="10">
    <source>
        <dbReference type="ARBA" id="ARBA00022919"/>
    </source>
</evidence>
<feature type="domain" description="Acid ceramidase N-terminal" evidence="21">
    <location>
        <begin position="48"/>
        <end position="97"/>
    </location>
</feature>
<reference evidence="22" key="1">
    <citation type="submission" date="2018-11" db="EMBL/GenBank/DDBJ databases">
        <authorList>
            <person name="Alioto T."/>
            <person name="Alioto T."/>
        </authorList>
    </citation>
    <scope>NUCLEOTIDE SEQUENCE</scope>
</reference>
<comment type="subcellular location">
    <subcellularLocation>
        <location evidence="1">Lysosome</location>
    </subcellularLocation>
    <subcellularLocation>
        <location evidence="2">Secreted</location>
    </subcellularLocation>
</comment>
<evidence type="ECO:0000256" key="13">
    <source>
        <dbReference type="ARBA" id="ARBA00023180"/>
    </source>
</evidence>
<evidence type="ECO:0000256" key="16">
    <source>
        <dbReference type="ARBA" id="ARBA00048057"/>
    </source>
</evidence>
<evidence type="ECO:0000256" key="6">
    <source>
        <dbReference type="ARBA" id="ARBA00011891"/>
    </source>
</evidence>
<dbReference type="AlphaFoldDB" id="A0A8B6D4D9"/>
<keyword evidence="10" id="KW-0746">Sphingolipid metabolism</keyword>